<feature type="chain" id="PRO_5018280994" description="Secreted protein" evidence="1">
    <location>
        <begin position="17"/>
        <end position="66"/>
    </location>
</feature>
<dbReference type="AlphaFoldDB" id="A0A3N7FMQ2"/>
<protein>
    <recommendedName>
        <fullName evidence="4">Secreted protein</fullName>
    </recommendedName>
</protein>
<evidence type="ECO:0000313" key="2">
    <source>
        <dbReference type="EMBL" id="RQO88051.1"/>
    </source>
</evidence>
<name>A0A3N7FMQ2_POPTR</name>
<dbReference type="Proteomes" id="UP000006729">
    <property type="component" value="Chromosome 3"/>
</dbReference>
<dbReference type="EMBL" id="CM009292">
    <property type="protein sequence ID" value="RQO88051.1"/>
    <property type="molecule type" value="Genomic_DNA"/>
</dbReference>
<evidence type="ECO:0000256" key="1">
    <source>
        <dbReference type="SAM" id="SignalP"/>
    </source>
</evidence>
<evidence type="ECO:0000313" key="3">
    <source>
        <dbReference type="Proteomes" id="UP000006729"/>
    </source>
</evidence>
<evidence type="ECO:0008006" key="4">
    <source>
        <dbReference type="Google" id="ProtNLM"/>
    </source>
</evidence>
<organism evidence="2 3">
    <name type="scientific">Populus trichocarpa</name>
    <name type="common">Western balsam poplar</name>
    <name type="synonym">Populus balsamifera subsp. trichocarpa</name>
    <dbReference type="NCBI Taxonomy" id="3694"/>
    <lineage>
        <taxon>Eukaryota</taxon>
        <taxon>Viridiplantae</taxon>
        <taxon>Streptophyta</taxon>
        <taxon>Embryophyta</taxon>
        <taxon>Tracheophyta</taxon>
        <taxon>Spermatophyta</taxon>
        <taxon>Magnoliopsida</taxon>
        <taxon>eudicotyledons</taxon>
        <taxon>Gunneridae</taxon>
        <taxon>Pentapetalae</taxon>
        <taxon>rosids</taxon>
        <taxon>fabids</taxon>
        <taxon>Malpighiales</taxon>
        <taxon>Salicaceae</taxon>
        <taxon>Saliceae</taxon>
        <taxon>Populus</taxon>
    </lineage>
</organism>
<sequence>MISCLCFLSCPSAIYLFRLLYVSELPVIQSVTACNFVHVLSNFSPTEVVLTIKLAIHFKKRTQETK</sequence>
<feature type="signal peptide" evidence="1">
    <location>
        <begin position="1"/>
        <end position="16"/>
    </location>
</feature>
<accession>A0A3N7FMQ2</accession>
<dbReference type="InParanoid" id="A0A3N7FMQ2"/>
<keyword evidence="1" id="KW-0732">Signal</keyword>
<proteinExistence type="predicted"/>
<gene>
    <name evidence="2" type="ORF">POPTR_003G086150</name>
</gene>
<reference evidence="2 3" key="1">
    <citation type="journal article" date="2006" name="Science">
        <title>The genome of black cottonwood, Populus trichocarpa (Torr. &amp; Gray).</title>
        <authorList>
            <person name="Tuskan G.A."/>
            <person name="Difazio S."/>
            <person name="Jansson S."/>
            <person name="Bohlmann J."/>
            <person name="Grigoriev I."/>
            <person name="Hellsten U."/>
            <person name="Putnam N."/>
            <person name="Ralph S."/>
            <person name="Rombauts S."/>
            <person name="Salamov A."/>
            <person name="Schein J."/>
            <person name="Sterck L."/>
            <person name="Aerts A."/>
            <person name="Bhalerao R.R."/>
            <person name="Bhalerao R.P."/>
            <person name="Blaudez D."/>
            <person name="Boerjan W."/>
            <person name="Brun A."/>
            <person name="Brunner A."/>
            <person name="Busov V."/>
            <person name="Campbell M."/>
            <person name="Carlson J."/>
            <person name="Chalot M."/>
            <person name="Chapman J."/>
            <person name="Chen G.L."/>
            <person name="Cooper D."/>
            <person name="Coutinho P.M."/>
            <person name="Couturier J."/>
            <person name="Covert S."/>
            <person name="Cronk Q."/>
            <person name="Cunningham R."/>
            <person name="Davis J."/>
            <person name="Degroeve S."/>
            <person name="Dejardin A."/>
            <person name="Depamphilis C."/>
            <person name="Detter J."/>
            <person name="Dirks B."/>
            <person name="Dubchak I."/>
            <person name="Duplessis S."/>
            <person name="Ehlting J."/>
            <person name="Ellis B."/>
            <person name="Gendler K."/>
            <person name="Goodstein D."/>
            <person name="Gribskov M."/>
            <person name="Grimwood J."/>
            <person name="Groover A."/>
            <person name="Gunter L."/>
            <person name="Hamberger B."/>
            <person name="Heinze B."/>
            <person name="Helariutta Y."/>
            <person name="Henrissat B."/>
            <person name="Holligan D."/>
            <person name="Holt R."/>
            <person name="Huang W."/>
            <person name="Islam-Faridi N."/>
            <person name="Jones S."/>
            <person name="Jones-Rhoades M."/>
            <person name="Jorgensen R."/>
            <person name="Joshi C."/>
            <person name="Kangasjarvi J."/>
            <person name="Karlsson J."/>
            <person name="Kelleher C."/>
            <person name="Kirkpatrick R."/>
            <person name="Kirst M."/>
            <person name="Kohler A."/>
            <person name="Kalluri U."/>
            <person name="Larimer F."/>
            <person name="Leebens-Mack J."/>
            <person name="Leple J.C."/>
            <person name="Locascio P."/>
            <person name="Lou Y."/>
            <person name="Lucas S."/>
            <person name="Martin F."/>
            <person name="Montanini B."/>
            <person name="Napoli C."/>
            <person name="Nelson D.R."/>
            <person name="Nelson C."/>
            <person name="Nieminen K."/>
            <person name="Nilsson O."/>
            <person name="Pereda V."/>
            <person name="Peter G."/>
            <person name="Philippe R."/>
            <person name="Pilate G."/>
            <person name="Poliakov A."/>
            <person name="Razumovskaya J."/>
            <person name="Richardson P."/>
            <person name="Rinaldi C."/>
            <person name="Ritland K."/>
            <person name="Rouze P."/>
            <person name="Ryaboy D."/>
            <person name="Schmutz J."/>
            <person name="Schrader J."/>
            <person name="Segerman B."/>
            <person name="Shin H."/>
            <person name="Siddiqui A."/>
            <person name="Sterky F."/>
            <person name="Terry A."/>
            <person name="Tsai C.J."/>
            <person name="Uberbacher E."/>
            <person name="Unneberg P."/>
            <person name="Vahala J."/>
            <person name="Wall K."/>
            <person name="Wessler S."/>
            <person name="Yang G."/>
            <person name="Yin T."/>
            <person name="Douglas C."/>
            <person name="Marra M."/>
            <person name="Sandberg G."/>
            <person name="Van de Peer Y."/>
            <person name="Rokhsar D."/>
        </authorList>
    </citation>
    <scope>NUCLEOTIDE SEQUENCE [LARGE SCALE GENOMIC DNA]</scope>
    <source>
        <strain evidence="3">cv. Nisqually</strain>
    </source>
</reference>
<keyword evidence="3" id="KW-1185">Reference proteome</keyword>